<feature type="compositionally biased region" description="Basic and acidic residues" evidence="2">
    <location>
        <begin position="58"/>
        <end position="67"/>
    </location>
</feature>
<sequence length="235" mass="25730">MGGASESISSGEEDGDAEWRKAIDSVAATTSSCVVSFPNGASSAGKQSSIPADDGDDCREQKPKHYQIKDKKKLLLQAQKILDGILEKTLVMVKDYPIDAPDTDPLSNGGEEDTEPKSNGGGIRLFKHSTPGIVLDHIDEPQQPRKKPKILPGKEIDEKSKKFKRRLQSVAVDGEDIMAAARDASQKSLERLKAKEAAAKEAAKREEERVAELKRVRGERWLPSIARDMKLNSRA</sequence>
<evidence type="ECO:0000313" key="4">
    <source>
        <dbReference type="Proteomes" id="UP000030645"/>
    </source>
</evidence>
<feature type="compositionally biased region" description="Polar residues" evidence="2">
    <location>
        <begin position="39"/>
        <end position="50"/>
    </location>
</feature>
<dbReference type="EMBL" id="KE345121">
    <property type="protein sequence ID" value="EXB94045.1"/>
    <property type="molecule type" value="Genomic_DNA"/>
</dbReference>
<organism evidence="3 4">
    <name type="scientific">Morus notabilis</name>
    <dbReference type="NCBI Taxonomy" id="981085"/>
    <lineage>
        <taxon>Eukaryota</taxon>
        <taxon>Viridiplantae</taxon>
        <taxon>Streptophyta</taxon>
        <taxon>Embryophyta</taxon>
        <taxon>Tracheophyta</taxon>
        <taxon>Spermatophyta</taxon>
        <taxon>Magnoliopsida</taxon>
        <taxon>eudicotyledons</taxon>
        <taxon>Gunneridae</taxon>
        <taxon>Pentapetalae</taxon>
        <taxon>rosids</taxon>
        <taxon>fabids</taxon>
        <taxon>Rosales</taxon>
        <taxon>Moraceae</taxon>
        <taxon>Moreae</taxon>
        <taxon>Morus</taxon>
    </lineage>
</organism>
<dbReference type="eggNOG" id="ENOG502RZP9">
    <property type="taxonomic scope" value="Eukaryota"/>
</dbReference>
<dbReference type="STRING" id="981085.W9S897"/>
<feature type="compositionally biased region" description="Low complexity" evidence="2">
    <location>
        <begin position="1"/>
        <end position="10"/>
    </location>
</feature>
<dbReference type="AlphaFoldDB" id="W9S897"/>
<dbReference type="PANTHER" id="PTHR36765:SF1">
    <property type="entry name" value="EXPRESSED PROTEIN"/>
    <property type="match status" value="1"/>
</dbReference>
<evidence type="ECO:0000256" key="1">
    <source>
        <dbReference type="SAM" id="Coils"/>
    </source>
</evidence>
<dbReference type="PANTHER" id="PTHR36765">
    <property type="entry name" value="EXPRESSED PROTEIN"/>
    <property type="match status" value="1"/>
</dbReference>
<name>W9S897_9ROSA</name>
<feature type="region of interest" description="Disordered" evidence="2">
    <location>
        <begin position="99"/>
        <end position="126"/>
    </location>
</feature>
<protein>
    <submittedName>
        <fullName evidence="3">Uncharacterized protein</fullName>
    </submittedName>
</protein>
<reference evidence="4" key="1">
    <citation type="submission" date="2013-01" db="EMBL/GenBank/DDBJ databases">
        <title>Draft Genome Sequence of a Mulberry Tree, Morus notabilis C.K. Schneid.</title>
        <authorList>
            <person name="He N."/>
            <person name="Zhao S."/>
        </authorList>
    </citation>
    <scope>NUCLEOTIDE SEQUENCE</scope>
</reference>
<feature type="coiled-coil region" evidence="1">
    <location>
        <begin position="182"/>
        <end position="216"/>
    </location>
</feature>
<feature type="region of interest" description="Disordered" evidence="2">
    <location>
        <begin position="37"/>
        <end position="67"/>
    </location>
</feature>
<keyword evidence="4" id="KW-1185">Reference proteome</keyword>
<accession>W9S897</accession>
<dbReference type="Proteomes" id="UP000030645">
    <property type="component" value="Unassembled WGS sequence"/>
</dbReference>
<evidence type="ECO:0000313" key="3">
    <source>
        <dbReference type="EMBL" id="EXB94045.1"/>
    </source>
</evidence>
<keyword evidence="1" id="KW-0175">Coiled coil</keyword>
<gene>
    <name evidence="3" type="ORF">L484_009389</name>
</gene>
<proteinExistence type="predicted"/>
<feature type="region of interest" description="Disordered" evidence="2">
    <location>
        <begin position="1"/>
        <end position="23"/>
    </location>
</feature>
<evidence type="ECO:0000256" key="2">
    <source>
        <dbReference type="SAM" id="MobiDB-lite"/>
    </source>
</evidence>